<dbReference type="RefSeq" id="WP_005015669.1">
    <property type="nucleotide sequence ID" value="NZ_JFZZ01000148.1"/>
</dbReference>
<dbReference type="GO" id="GO:0050660">
    <property type="term" value="F:flavin adenine dinucleotide binding"/>
    <property type="evidence" value="ECO:0007669"/>
    <property type="project" value="InterPro"/>
</dbReference>
<dbReference type="GO" id="GO:0005886">
    <property type="term" value="C:plasma membrane"/>
    <property type="evidence" value="ECO:0007669"/>
    <property type="project" value="TreeGrafter"/>
</dbReference>
<dbReference type="GO" id="GO:0016627">
    <property type="term" value="F:oxidoreductase activity, acting on the CH-CH group of donors"/>
    <property type="evidence" value="ECO:0007669"/>
    <property type="project" value="InterPro"/>
</dbReference>
<evidence type="ECO:0000259" key="7">
    <source>
        <dbReference type="Pfam" id="PF02770"/>
    </source>
</evidence>
<evidence type="ECO:0000313" key="9">
    <source>
        <dbReference type="EMBL" id="KAK86591.1"/>
    </source>
</evidence>
<reference evidence="9 10" key="1">
    <citation type="submission" date="2014-03" db="EMBL/GenBank/DDBJ databases">
        <title>Genome sequence of Bordetella holmseii.</title>
        <authorList>
            <person name="Harvill E."/>
            <person name="Goodfield L.L."/>
            <person name="Ivanov Y."/>
            <person name="Meyer J.A."/>
            <person name="Newth C."/>
            <person name="Cassiday P."/>
            <person name="Tondella M.L."/>
            <person name="Liao P."/>
            <person name="Zimmerman J."/>
            <person name="Meert K."/>
            <person name="Wessel D."/>
            <person name="Berger J."/>
            <person name="Dean J.M."/>
            <person name="Holubkov R."/>
            <person name="Burr J."/>
            <person name="Liu T."/>
            <person name="Brinkac L.M."/>
            <person name="Sanka R."/>
            <person name="Kim M."/>
            <person name="Losada L."/>
        </authorList>
    </citation>
    <scope>NUCLEOTIDE SEQUENCE [LARGE SCALE GENOMIC DNA]</scope>
    <source>
        <strain evidence="9 10">CDC-H585-BH</strain>
    </source>
</reference>
<dbReference type="GeneID" id="93118995"/>
<comment type="cofactor">
    <cofactor evidence="1">
        <name>FAD</name>
        <dbReference type="ChEBI" id="CHEBI:57692"/>
    </cofactor>
</comment>
<evidence type="ECO:0000256" key="5">
    <source>
        <dbReference type="ARBA" id="ARBA00023002"/>
    </source>
</evidence>
<dbReference type="SUPFAM" id="SSF47203">
    <property type="entry name" value="Acyl-CoA dehydrogenase C-terminal domain-like"/>
    <property type="match status" value="2"/>
</dbReference>
<dbReference type="InterPro" id="IPR006091">
    <property type="entry name" value="Acyl-CoA_Oxase/DH_mid-dom"/>
</dbReference>
<dbReference type="InterPro" id="IPR046373">
    <property type="entry name" value="Acyl-CoA_Oxase/DH_mid-dom_sf"/>
</dbReference>
<dbReference type="STRING" id="35814.BBB42_14345"/>
<dbReference type="PANTHER" id="PTHR43292">
    <property type="entry name" value="ACYL-COA DEHYDROGENASE"/>
    <property type="match status" value="1"/>
</dbReference>
<evidence type="ECO:0000256" key="1">
    <source>
        <dbReference type="ARBA" id="ARBA00001974"/>
    </source>
</evidence>
<evidence type="ECO:0000256" key="4">
    <source>
        <dbReference type="ARBA" id="ARBA00022827"/>
    </source>
</evidence>
<keyword evidence="4" id="KW-0274">FAD</keyword>
<dbReference type="InterPro" id="IPR013786">
    <property type="entry name" value="AcylCoA_DH/ox_N"/>
</dbReference>
<accession>A0A158M0L9</accession>
<dbReference type="Pfam" id="PF02770">
    <property type="entry name" value="Acyl-CoA_dh_M"/>
    <property type="match status" value="1"/>
</dbReference>
<feature type="domain" description="Acyl-CoA dehydrogenase/oxidase N-terminal" evidence="8">
    <location>
        <begin position="20"/>
        <end position="128"/>
    </location>
</feature>
<sequence length="573" mass="62528">MHFDHHVAVPDPATGPAVYRQHARTWLRANLPEFMRSDSPEWRTPTLAESSAWEAAMYQAGLAGMTWPKTYGGHGLTLREHLAVNKEIGALPMPESVSSIGKELAGPIIMAVGTEAQKQAFLPNILAMKQYWCQGFSEPDAGSDLARLRTKAVQEGDHWRINGQKIWTSGAAKAHDCLLLARTGTVADKHRGLVMFAVPMDTPGIRVAPIKSIDGKSSFAEVFFDDVVVPDSARLGAPDEGWNAAIRVLSIERATNRMYRPWRFECELRQLIAACKSDRQLAVTLDDGYFQRRVGDLVGQIDGLKGLVELTVERMMRGETIGARGSLTKLYWSECHQAFADLALSGTPHATTLVRAERLAGIAWQGSVQSGHARVDQGPVDWLLVADGDGASLLDLSAAVGQDQACLDPKQPQTWFELQGTPVLARLDAAAWVALQHRARILLAEFANGAAEGALQAAATYMATRVQFGRPLSTKQAVRHLLARMRLLQDVSSAAIRRATLCDEYGAQRDDRPALVGALGNAAYVIEKAIHLHGGMGFTWELPLHRALRAVRKLDAAFGGLSRDTGRAYIQSV</sequence>
<dbReference type="Proteomes" id="UP000026682">
    <property type="component" value="Unassembled WGS sequence"/>
</dbReference>
<proteinExistence type="inferred from homology"/>
<dbReference type="Gene3D" id="1.20.140.10">
    <property type="entry name" value="Butyryl-CoA Dehydrogenase, subunit A, domain 3"/>
    <property type="match status" value="2"/>
</dbReference>
<evidence type="ECO:0000256" key="2">
    <source>
        <dbReference type="ARBA" id="ARBA00009347"/>
    </source>
</evidence>
<dbReference type="InterPro" id="IPR037069">
    <property type="entry name" value="AcylCoA_DH/ox_N_sf"/>
</dbReference>
<dbReference type="InterPro" id="IPR036250">
    <property type="entry name" value="AcylCo_DH-like_C"/>
</dbReference>
<protein>
    <submittedName>
        <fullName evidence="9">Putative acyl-CoA dehydrogenase</fullName>
    </submittedName>
</protein>
<feature type="domain" description="Acyl-CoA dehydrogenase/oxidase C-terminal" evidence="6">
    <location>
        <begin position="239"/>
        <end position="344"/>
    </location>
</feature>
<dbReference type="EMBL" id="JFZZ01000148">
    <property type="protein sequence ID" value="KAK86591.1"/>
    <property type="molecule type" value="Genomic_DNA"/>
</dbReference>
<keyword evidence="5" id="KW-0560">Oxidoreductase</keyword>
<keyword evidence="3" id="KW-0285">Flavoprotein</keyword>
<dbReference type="SUPFAM" id="SSF56645">
    <property type="entry name" value="Acyl-CoA dehydrogenase NM domain-like"/>
    <property type="match status" value="1"/>
</dbReference>
<name>A0A158M0L9_9BORD</name>
<comment type="caution">
    <text evidence="9">The sequence shown here is derived from an EMBL/GenBank/DDBJ whole genome shotgun (WGS) entry which is preliminary data.</text>
</comment>
<dbReference type="AlphaFoldDB" id="A0A158M0L9"/>
<dbReference type="FunFam" id="2.40.110.10:FF:000011">
    <property type="entry name" value="Acyl-CoA dehydrogenase FadE34"/>
    <property type="match status" value="1"/>
</dbReference>
<dbReference type="InterPro" id="IPR052161">
    <property type="entry name" value="Mycobact_Acyl-CoA_DH"/>
</dbReference>
<evidence type="ECO:0000256" key="3">
    <source>
        <dbReference type="ARBA" id="ARBA00022630"/>
    </source>
</evidence>
<dbReference type="InterPro" id="IPR009075">
    <property type="entry name" value="AcylCo_DH/oxidase_C"/>
</dbReference>
<feature type="domain" description="Acyl-CoA oxidase/dehydrogenase middle" evidence="7">
    <location>
        <begin position="133"/>
        <end position="227"/>
    </location>
</feature>
<dbReference type="InterPro" id="IPR009100">
    <property type="entry name" value="AcylCoA_DH/oxidase_NM_dom_sf"/>
</dbReference>
<dbReference type="PATRIC" id="fig|1331206.3.peg.3662"/>
<comment type="similarity">
    <text evidence="2">Belongs to the acyl-CoA dehydrogenase family.</text>
</comment>
<evidence type="ECO:0000259" key="8">
    <source>
        <dbReference type="Pfam" id="PF02771"/>
    </source>
</evidence>
<dbReference type="PANTHER" id="PTHR43292:SF3">
    <property type="entry name" value="ACYL-COA DEHYDROGENASE FADE29"/>
    <property type="match status" value="1"/>
</dbReference>
<feature type="domain" description="Acyl-CoA dehydrogenase/oxidase C-terminal" evidence="6">
    <location>
        <begin position="438"/>
        <end position="555"/>
    </location>
</feature>
<evidence type="ECO:0000313" key="10">
    <source>
        <dbReference type="Proteomes" id="UP000026682"/>
    </source>
</evidence>
<organism evidence="9 10">
    <name type="scientific">Bordetella holmesii CDC-H585-BH</name>
    <dbReference type="NCBI Taxonomy" id="1331206"/>
    <lineage>
        <taxon>Bacteria</taxon>
        <taxon>Pseudomonadati</taxon>
        <taxon>Pseudomonadota</taxon>
        <taxon>Betaproteobacteria</taxon>
        <taxon>Burkholderiales</taxon>
        <taxon>Alcaligenaceae</taxon>
        <taxon>Bordetella</taxon>
    </lineage>
</organism>
<gene>
    <name evidence="9" type="ORF">L497_2255</name>
</gene>
<dbReference type="Pfam" id="PF00441">
    <property type="entry name" value="Acyl-CoA_dh_1"/>
    <property type="match status" value="2"/>
</dbReference>
<dbReference type="Pfam" id="PF02771">
    <property type="entry name" value="Acyl-CoA_dh_N"/>
    <property type="match status" value="1"/>
</dbReference>
<dbReference type="Gene3D" id="2.40.110.10">
    <property type="entry name" value="Butyryl-CoA Dehydrogenase, subunit A, domain 2"/>
    <property type="match status" value="1"/>
</dbReference>
<evidence type="ECO:0000259" key="6">
    <source>
        <dbReference type="Pfam" id="PF00441"/>
    </source>
</evidence>
<dbReference type="Gene3D" id="1.10.540.10">
    <property type="entry name" value="Acyl-CoA dehydrogenase/oxidase, N-terminal domain"/>
    <property type="match status" value="1"/>
</dbReference>